<dbReference type="Gene3D" id="1.20.1070.10">
    <property type="entry name" value="Rhodopsin 7-helix transmembrane proteins"/>
    <property type="match status" value="2"/>
</dbReference>
<dbReference type="InterPro" id="IPR000276">
    <property type="entry name" value="GPCR_Rhodpsn"/>
</dbReference>
<dbReference type="PANTHER" id="PTHR46641:SF2">
    <property type="entry name" value="FMRFAMIDE RECEPTOR"/>
    <property type="match status" value="1"/>
</dbReference>
<keyword evidence="2 5" id="KW-0812">Transmembrane</keyword>
<evidence type="ECO:0000313" key="7">
    <source>
        <dbReference type="EMBL" id="VDI52299.1"/>
    </source>
</evidence>
<dbReference type="AlphaFoldDB" id="A0A8B6FNC8"/>
<comment type="subcellular location">
    <subcellularLocation>
        <location evidence="1">Membrane</location>
    </subcellularLocation>
</comment>
<evidence type="ECO:0000313" key="8">
    <source>
        <dbReference type="Proteomes" id="UP000596742"/>
    </source>
</evidence>
<feature type="transmembrane region" description="Helical" evidence="5">
    <location>
        <begin position="268"/>
        <end position="288"/>
    </location>
</feature>
<evidence type="ECO:0000256" key="3">
    <source>
        <dbReference type="ARBA" id="ARBA00022989"/>
    </source>
</evidence>
<accession>A0A8B6FNC8</accession>
<evidence type="ECO:0000256" key="1">
    <source>
        <dbReference type="ARBA" id="ARBA00004370"/>
    </source>
</evidence>
<feature type="transmembrane region" description="Helical" evidence="5">
    <location>
        <begin position="12"/>
        <end position="37"/>
    </location>
</feature>
<keyword evidence="8" id="KW-1185">Reference proteome</keyword>
<dbReference type="SUPFAM" id="SSF81321">
    <property type="entry name" value="Family A G protein-coupled receptor-like"/>
    <property type="match status" value="1"/>
</dbReference>
<feature type="domain" description="G-protein coupled receptors family 1 profile" evidence="6">
    <location>
        <begin position="28"/>
        <end position="328"/>
    </location>
</feature>
<evidence type="ECO:0000256" key="4">
    <source>
        <dbReference type="ARBA" id="ARBA00023136"/>
    </source>
</evidence>
<feature type="transmembrane region" description="Helical" evidence="5">
    <location>
        <begin position="501"/>
        <end position="520"/>
    </location>
</feature>
<keyword evidence="4 5" id="KW-0472">Membrane</keyword>
<reference evidence="7" key="1">
    <citation type="submission" date="2018-11" db="EMBL/GenBank/DDBJ databases">
        <authorList>
            <person name="Alioto T."/>
            <person name="Alioto T."/>
        </authorList>
    </citation>
    <scope>NUCLEOTIDE SEQUENCE</scope>
</reference>
<evidence type="ECO:0000256" key="5">
    <source>
        <dbReference type="SAM" id="Phobius"/>
    </source>
</evidence>
<dbReference type="PROSITE" id="PS50262">
    <property type="entry name" value="G_PROTEIN_RECEP_F1_2"/>
    <property type="match status" value="1"/>
</dbReference>
<dbReference type="Pfam" id="PF00001">
    <property type="entry name" value="7tm_1"/>
    <property type="match status" value="1"/>
</dbReference>
<organism evidence="7 8">
    <name type="scientific">Mytilus galloprovincialis</name>
    <name type="common">Mediterranean mussel</name>
    <dbReference type="NCBI Taxonomy" id="29158"/>
    <lineage>
        <taxon>Eukaryota</taxon>
        <taxon>Metazoa</taxon>
        <taxon>Spiralia</taxon>
        <taxon>Lophotrochozoa</taxon>
        <taxon>Mollusca</taxon>
        <taxon>Bivalvia</taxon>
        <taxon>Autobranchia</taxon>
        <taxon>Pteriomorphia</taxon>
        <taxon>Mytilida</taxon>
        <taxon>Mytiloidea</taxon>
        <taxon>Mytilidae</taxon>
        <taxon>Mytilinae</taxon>
        <taxon>Mytilus</taxon>
    </lineage>
</organism>
<dbReference type="PANTHER" id="PTHR46641">
    <property type="entry name" value="FMRFAMIDE RECEPTOR-RELATED"/>
    <property type="match status" value="1"/>
</dbReference>
<feature type="transmembrane region" description="Helical" evidence="5">
    <location>
        <begin position="224"/>
        <end position="248"/>
    </location>
</feature>
<dbReference type="GO" id="GO:0004930">
    <property type="term" value="F:G protein-coupled receptor activity"/>
    <property type="evidence" value="ECO:0007669"/>
    <property type="project" value="InterPro"/>
</dbReference>
<dbReference type="EMBL" id="UYJE01007162">
    <property type="protein sequence ID" value="VDI52299.1"/>
    <property type="molecule type" value="Genomic_DNA"/>
</dbReference>
<dbReference type="OrthoDB" id="10389808at2759"/>
<feature type="transmembrane region" description="Helical" evidence="5">
    <location>
        <begin position="173"/>
        <end position="193"/>
    </location>
</feature>
<dbReference type="InterPro" id="IPR017452">
    <property type="entry name" value="GPCR_Rhodpsn_7TM"/>
</dbReference>
<gene>
    <name evidence="7" type="ORF">MGAL_10B065595</name>
</gene>
<evidence type="ECO:0000259" key="6">
    <source>
        <dbReference type="PROSITE" id="PS50262"/>
    </source>
</evidence>
<keyword evidence="3 5" id="KW-1133">Transmembrane helix</keyword>
<name>A0A8B6FNC8_MYTGA</name>
<proteinExistence type="predicted"/>
<protein>
    <recommendedName>
        <fullName evidence="6">G-protein coupled receptors family 1 profile domain-containing protein</fullName>
    </recommendedName>
</protein>
<evidence type="ECO:0000256" key="2">
    <source>
        <dbReference type="ARBA" id="ARBA00022692"/>
    </source>
</evidence>
<sequence>MLFILYARTPFWMNIVAGPIISYFSIAMNIIIFVALFHKNIRSPTTIVMQGLALADGLTALCTYGFEPFFNLHYEEIIKSTSKLTSAGHFDTIGNSHHEGPVTQHISTAKIEEMKLLLTLKFPYCVLHYCLSNLVEIFHLESILLTTCLGLQKFLAVACPIWSKTQITENRSVIVCMTCFLLPLTLTIPRLFVVSLSRGQKGDKCLVSEPNQTLQNYVLAYHPIFYAIILVGAVVIMLLSTCFIIFTLCRRKRVRGHIAASRAEKKSCILIVLVMTVFFLSEVPRIFISVTLFSTYRSHLDSTNVASHLTNIIQFQTYSECLPDDIFGLDIYRLGEFRNRSCISNSKEIPSKYKVERKANRYLKSFAINIESTFRLTCNWYVTNLFKDEFGDQLCRFQKIDLGSLVARKAANRIHEVAHGLAVELYCSNKHLRKLRRKILDGLSTYFFHFDEAWYCKINKLLDSSFFLGSSPYSEQMNYILIIASGHIDITMEHLKLITEILKFSMIIGCGSNFLIYIIMSEKLRNALKKTFKCGSDQDVREDVMEMQSRR</sequence>
<dbReference type="GO" id="GO:0016020">
    <property type="term" value="C:membrane"/>
    <property type="evidence" value="ECO:0007669"/>
    <property type="project" value="UniProtKB-SubCell"/>
</dbReference>
<dbReference type="InterPro" id="IPR052954">
    <property type="entry name" value="GPCR-Ligand_Int"/>
</dbReference>
<comment type="caution">
    <text evidence="7">The sequence shown here is derived from an EMBL/GenBank/DDBJ whole genome shotgun (WGS) entry which is preliminary data.</text>
</comment>
<dbReference type="Proteomes" id="UP000596742">
    <property type="component" value="Unassembled WGS sequence"/>
</dbReference>